<evidence type="ECO:0000256" key="3">
    <source>
        <dbReference type="PROSITE-ProRule" id="PRU00339"/>
    </source>
</evidence>
<dbReference type="Pfam" id="PF13414">
    <property type="entry name" value="TPR_11"/>
    <property type="match status" value="1"/>
</dbReference>
<dbReference type="PROSITE" id="PS50293">
    <property type="entry name" value="TPR_REGION"/>
    <property type="match status" value="3"/>
</dbReference>
<dbReference type="STRING" id="671072.PL9214650225"/>
<protein>
    <submittedName>
        <fullName evidence="4">Uncharacterized protein</fullName>
    </submittedName>
</protein>
<feature type="repeat" description="TPR" evidence="3">
    <location>
        <begin position="669"/>
        <end position="702"/>
    </location>
</feature>
<feature type="repeat" description="TPR" evidence="3">
    <location>
        <begin position="367"/>
        <end position="400"/>
    </location>
</feature>
<dbReference type="InterPro" id="IPR006597">
    <property type="entry name" value="Sel1-like"/>
</dbReference>
<reference evidence="5" key="1">
    <citation type="submission" date="2015-10" db="EMBL/GenBank/DDBJ databases">
        <authorList>
            <person name="Regsiter A."/>
            <person name="william w."/>
        </authorList>
    </citation>
    <scope>NUCLEOTIDE SEQUENCE [LARGE SCALE GENOMIC DNA]</scope>
</reference>
<feature type="repeat" description="TPR" evidence="3">
    <location>
        <begin position="435"/>
        <end position="468"/>
    </location>
</feature>
<evidence type="ECO:0000256" key="1">
    <source>
        <dbReference type="ARBA" id="ARBA00022737"/>
    </source>
</evidence>
<dbReference type="AlphaFoldDB" id="A0A1J1LRZ6"/>
<evidence type="ECO:0000313" key="5">
    <source>
        <dbReference type="Proteomes" id="UP000184315"/>
    </source>
</evidence>
<dbReference type="PANTHER" id="PTHR44858">
    <property type="entry name" value="TETRATRICOPEPTIDE REPEAT PROTEIN 6"/>
    <property type="match status" value="1"/>
</dbReference>
<dbReference type="SUPFAM" id="SSF53335">
    <property type="entry name" value="S-adenosyl-L-methionine-dependent methyltransferases"/>
    <property type="match status" value="1"/>
</dbReference>
<accession>A0A1J1LRZ6</accession>
<dbReference type="SUPFAM" id="SSF48452">
    <property type="entry name" value="TPR-like"/>
    <property type="match status" value="2"/>
</dbReference>
<evidence type="ECO:0000313" key="4">
    <source>
        <dbReference type="EMBL" id="CUR34786.1"/>
    </source>
</evidence>
<dbReference type="InterPro" id="IPR019734">
    <property type="entry name" value="TPR_rpt"/>
</dbReference>
<organism evidence="4 5">
    <name type="scientific">Planktothrix tepida PCC 9214</name>
    <dbReference type="NCBI Taxonomy" id="671072"/>
    <lineage>
        <taxon>Bacteria</taxon>
        <taxon>Bacillati</taxon>
        <taxon>Cyanobacteriota</taxon>
        <taxon>Cyanophyceae</taxon>
        <taxon>Oscillatoriophycideae</taxon>
        <taxon>Oscillatoriales</taxon>
        <taxon>Microcoleaceae</taxon>
        <taxon>Planktothrix</taxon>
    </lineage>
</organism>
<dbReference type="InterPro" id="IPR050498">
    <property type="entry name" value="Ycf3"/>
</dbReference>
<dbReference type="Gene3D" id="3.40.50.150">
    <property type="entry name" value="Vaccinia Virus protein VP39"/>
    <property type="match status" value="1"/>
</dbReference>
<dbReference type="SMART" id="SM00028">
    <property type="entry name" value="TPR"/>
    <property type="match status" value="11"/>
</dbReference>
<dbReference type="InterPro" id="IPR029063">
    <property type="entry name" value="SAM-dependent_MTases_sf"/>
</dbReference>
<dbReference type="SMART" id="SM00671">
    <property type="entry name" value="SEL1"/>
    <property type="match status" value="5"/>
</dbReference>
<dbReference type="OrthoDB" id="146908at2"/>
<feature type="repeat" description="TPR" evidence="3">
    <location>
        <begin position="703"/>
        <end position="736"/>
    </location>
</feature>
<feature type="repeat" description="TPR" evidence="3">
    <location>
        <begin position="567"/>
        <end position="600"/>
    </location>
</feature>
<dbReference type="Pfam" id="PF13174">
    <property type="entry name" value="TPR_6"/>
    <property type="match status" value="1"/>
</dbReference>
<keyword evidence="1" id="KW-0677">Repeat</keyword>
<evidence type="ECO:0000256" key="2">
    <source>
        <dbReference type="ARBA" id="ARBA00022803"/>
    </source>
</evidence>
<gene>
    <name evidence="4" type="ORF">PL9214650225</name>
</gene>
<keyword evidence="5" id="KW-1185">Reference proteome</keyword>
<keyword evidence="2 3" id="KW-0802">TPR repeat</keyword>
<proteinExistence type="predicted"/>
<dbReference type="EMBL" id="CZDF01000172">
    <property type="protein sequence ID" value="CUR34786.1"/>
    <property type="molecule type" value="Genomic_DNA"/>
</dbReference>
<feature type="repeat" description="TPR" evidence="3">
    <location>
        <begin position="401"/>
        <end position="434"/>
    </location>
</feature>
<feature type="repeat" description="TPR" evidence="3">
    <location>
        <begin position="635"/>
        <end position="668"/>
    </location>
</feature>
<dbReference type="RefSeq" id="WP_072721557.1">
    <property type="nucleotide sequence ID" value="NZ_LN889813.1"/>
</dbReference>
<sequence>MSINLNNLINAVNESEANGFQKKPNKDILTGFSGEKVIGILQRFSTLFAEEEKACYLEVGVFQGLTLLSVASACPNICCYGIDNFAQFDQDKKNYSIILKRKKELGVKNAHLINQDYEDALLNLDKYIGDKKVGVYFVDGPHDYRSQLMCLELILPYLHEKALIIIDDCNYLHIRQANYDFLVTHPEYKLLFETYTRCHPNHMTPEENQEVRKGWWNGINVLVRDINNELDPLLPMTERDRTVFVNEHSVHAHFLADLVPATLNTIYDLYNSHKQGKSVDFNALNPLFVKMDNKAKEFNKEGYIPRKQMNTYSEVLPTRYNSNLRANANHQLACESLKLANQQKRIGKMVEAIAGYRKAIISYPDSAICYYNLGDVLNQMGYFEEAIESYKKAIQLKPSSASYCYKLAEVLLKMKNLESAFSYFKKAIELNPKFYGSYLQLGKIFKQQENERESYLYYKKAIELNPHCAEAYTGLGDILYSQGNWQQSLSHYQTAIQIYPNSFTAQLQLGKTLAQLGRLEEAIAAYHHTLELCPDAVEVYLPFLEVLIQKSKLDTNEYTNLQHLEKAEIYSAQGTESLNQKNYTQALTHFYQALTLNPSLVSAYLGLGQTLKWQKLTTTAMVSFQQAIELNPNRSDSYHWLGECCVELDEIEEGIHAYQQAININPKAAHVYRGLASAYQKQGSWDEAMNFYQKSLELNPKYVLAYNQFADALVEREEWESAAQAYRQSLKLNSQQPAIQGKLDQVLSKLRDFS</sequence>
<dbReference type="InterPro" id="IPR011990">
    <property type="entry name" value="TPR-like_helical_dom_sf"/>
</dbReference>
<name>A0A1J1LRZ6_9CYAN</name>
<dbReference type="Pfam" id="PF13424">
    <property type="entry name" value="TPR_12"/>
    <property type="match status" value="2"/>
</dbReference>
<feature type="repeat" description="TPR" evidence="3">
    <location>
        <begin position="469"/>
        <end position="502"/>
    </location>
</feature>
<dbReference type="Proteomes" id="UP000184315">
    <property type="component" value="Unassembled WGS sequence"/>
</dbReference>
<dbReference type="Gene3D" id="1.25.40.10">
    <property type="entry name" value="Tetratricopeptide repeat domain"/>
    <property type="match status" value="3"/>
</dbReference>
<feature type="repeat" description="TPR" evidence="3">
    <location>
        <begin position="601"/>
        <end position="634"/>
    </location>
</feature>
<feature type="repeat" description="TPR" evidence="3">
    <location>
        <begin position="503"/>
        <end position="536"/>
    </location>
</feature>
<dbReference type="PROSITE" id="PS50005">
    <property type="entry name" value="TPR"/>
    <property type="match status" value="10"/>
</dbReference>
<dbReference type="Pfam" id="PF13181">
    <property type="entry name" value="TPR_8"/>
    <property type="match status" value="2"/>
</dbReference>
<dbReference type="PANTHER" id="PTHR44858:SF1">
    <property type="entry name" value="UDP-N-ACETYLGLUCOSAMINE--PEPTIDE N-ACETYLGLUCOSAMINYLTRANSFERASE SPINDLY-RELATED"/>
    <property type="match status" value="1"/>
</dbReference>
<dbReference type="Pfam" id="PF13578">
    <property type="entry name" value="Methyltransf_24"/>
    <property type="match status" value="1"/>
</dbReference>